<keyword evidence="1" id="KW-0472">Membrane</keyword>
<protein>
    <submittedName>
        <fullName evidence="2">Uncharacterized protein</fullName>
    </submittedName>
</protein>
<feature type="transmembrane region" description="Helical" evidence="1">
    <location>
        <begin position="61"/>
        <end position="79"/>
    </location>
</feature>
<dbReference type="EMBL" id="LR031358">
    <property type="protein sequence ID" value="VDB98388.1"/>
    <property type="molecule type" value="Genomic_DNA"/>
</dbReference>
<organism evidence="2 3">
    <name type="scientific">Oenococcus oeni</name>
    <name type="common">Leuconostoc oenos</name>
    <dbReference type="NCBI Taxonomy" id="1247"/>
    <lineage>
        <taxon>Bacteria</taxon>
        <taxon>Bacillati</taxon>
        <taxon>Bacillota</taxon>
        <taxon>Bacilli</taxon>
        <taxon>Lactobacillales</taxon>
        <taxon>Lactobacillaceae</taxon>
        <taxon>Oenococcus</taxon>
    </lineage>
</organism>
<keyword evidence="1" id="KW-1133">Transmembrane helix</keyword>
<name>A0AAQ2ZG08_OENOE</name>
<accession>A0AAQ2ZG08</accession>
<evidence type="ECO:0000313" key="2">
    <source>
        <dbReference type="EMBL" id="VDB98388.1"/>
    </source>
</evidence>
<reference evidence="2 3" key="1">
    <citation type="submission" date="2018-08" db="EMBL/GenBank/DDBJ databases">
        <authorList>
            <person name="Lorentzen P. G. S. M."/>
        </authorList>
    </citation>
    <scope>NUCLEOTIDE SEQUENCE [LARGE SCALE GENOMIC DNA]</scope>
    <source>
        <strain evidence="2 3">CRBO_1381</strain>
    </source>
</reference>
<keyword evidence="1" id="KW-0812">Transmembrane</keyword>
<feature type="transmembrane region" description="Helical" evidence="1">
    <location>
        <begin position="91"/>
        <end position="115"/>
    </location>
</feature>
<evidence type="ECO:0000313" key="3">
    <source>
        <dbReference type="Proteomes" id="UP000294726"/>
    </source>
</evidence>
<proteinExistence type="predicted"/>
<gene>
    <name evidence="2" type="ORF">OENI_1153</name>
</gene>
<feature type="transmembrane region" description="Helical" evidence="1">
    <location>
        <begin position="34"/>
        <end position="54"/>
    </location>
</feature>
<dbReference type="AlphaFoldDB" id="A0AAQ2ZG08"/>
<dbReference type="Proteomes" id="UP000294726">
    <property type="component" value="Chromosome"/>
</dbReference>
<evidence type="ECO:0000256" key="1">
    <source>
        <dbReference type="SAM" id="Phobius"/>
    </source>
</evidence>
<sequence length="118" mass="14391">MMFYLSIFFWCISILSWFALQFFAKQYQISDMPFWDWLIPADFFLVIVLIDRYLAFNFQYIAIAFWLLIWLLIVILLIFKSDDQHSLKAFWLWFINLTGVLLLIELAALIIYIFFIKH</sequence>